<feature type="compositionally biased region" description="Low complexity" evidence="1">
    <location>
        <begin position="385"/>
        <end position="397"/>
    </location>
</feature>
<dbReference type="AlphaFoldDB" id="A0A285RSA4"/>
<evidence type="ECO:0000256" key="1">
    <source>
        <dbReference type="SAM" id="MobiDB-lite"/>
    </source>
</evidence>
<proteinExistence type="predicted"/>
<feature type="region of interest" description="Disordered" evidence="1">
    <location>
        <begin position="369"/>
        <end position="403"/>
    </location>
</feature>
<dbReference type="OrthoDB" id="7676556at2"/>
<dbReference type="EMBL" id="OBML01000002">
    <property type="protein sequence ID" value="SOB97081.1"/>
    <property type="molecule type" value="Genomic_DNA"/>
</dbReference>
<reference evidence="2 3" key="1">
    <citation type="submission" date="2017-08" db="EMBL/GenBank/DDBJ databases">
        <authorList>
            <person name="de Groot N.N."/>
        </authorList>
    </citation>
    <scope>NUCLEOTIDE SEQUENCE [LARGE SCALE GENOMIC DNA]</scope>
    <source>
        <strain evidence="2 3">USBA 352</strain>
    </source>
</reference>
<dbReference type="STRING" id="538381.GCA_001696535_03128"/>
<gene>
    <name evidence="2" type="ORF">SAMN05421512_102393</name>
</gene>
<evidence type="ECO:0000313" key="3">
    <source>
        <dbReference type="Proteomes" id="UP000219331"/>
    </source>
</evidence>
<evidence type="ECO:0000313" key="2">
    <source>
        <dbReference type="EMBL" id="SOB97081.1"/>
    </source>
</evidence>
<dbReference type="RefSeq" id="WP_141402555.1">
    <property type="nucleotide sequence ID" value="NZ_OBML01000002.1"/>
</dbReference>
<dbReference type="Pfam" id="PF10098">
    <property type="entry name" value="DUF2336"/>
    <property type="match status" value="1"/>
</dbReference>
<name>A0A285RSA4_9HYPH</name>
<protein>
    <submittedName>
        <fullName evidence="2">Uncharacterized conserved protein, DUF2336 family</fullName>
    </submittedName>
</protein>
<keyword evidence="3" id="KW-1185">Reference proteome</keyword>
<dbReference type="Proteomes" id="UP000219331">
    <property type="component" value="Unassembled WGS sequence"/>
</dbReference>
<accession>A0A285RSA4</accession>
<organism evidence="2 3">
    <name type="scientific">Stappia indica</name>
    <dbReference type="NCBI Taxonomy" id="538381"/>
    <lineage>
        <taxon>Bacteria</taxon>
        <taxon>Pseudomonadati</taxon>
        <taxon>Pseudomonadota</taxon>
        <taxon>Alphaproteobacteria</taxon>
        <taxon>Hyphomicrobiales</taxon>
        <taxon>Stappiaceae</taxon>
        <taxon>Stappia</taxon>
    </lineage>
</organism>
<dbReference type="InterPro" id="IPR019285">
    <property type="entry name" value="DUF2336"/>
</dbReference>
<sequence>MPDRRRPHHRAMEGVIDLPMEPGEARKAGLLLAATELYVARQGHDASERRIFAELFRQLLPETPAEHRLTIARLLAAAPETPPECLSLLAADPDSEIAAAALAGETALPETDLIARAASGDAAVHRAIAARSQMPATVAGVLLRHADAPTLKVLLARPDCPPDERVLELLSAREDMLRALAADLARRHALPAPLLFALFLDLDSAGRMEAIAAAEARALAELARRGDPKLLNVAFKPAVLEALVEAALSGGLAVFAARLAHALALPAETAARIVDDPGGEALVLALRALGTGDSESGRILVRVLGQTAALEHLRGLVALHDRVTPRAAMLVMEGLHAGPASAVEQLATAREEAPRAALARARGAGLVSPYGGVSHAERRDAQAGRASTPSTTPAAAPSRRDAG</sequence>